<dbReference type="Pfam" id="PF11720">
    <property type="entry name" value="Inhibitor_I78"/>
    <property type="match status" value="1"/>
</dbReference>
<organism evidence="1 2">
    <name type="scientific">Aurantiacibacter marinus</name>
    <dbReference type="NCBI Taxonomy" id="874156"/>
    <lineage>
        <taxon>Bacteria</taxon>
        <taxon>Pseudomonadati</taxon>
        <taxon>Pseudomonadota</taxon>
        <taxon>Alphaproteobacteria</taxon>
        <taxon>Sphingomonadales</taxon>
        <taxon>Erythrobacteraceae</taxon>
        <taxon>Aurantiacibacter</taxon>
    </lineage>
</organism>
<dbReference type="PROSITE" id="PS51257">
    <property type="entry name" value="PROKAR_LIPOPROTEIN"/>
    <property type="match status" value="1"/>
</dbReference>
<evidence type="ECO:0000313" key="1">
    <source>
        <dbReference type="EMBL" id="KLI62998.1"/>
    </source>
</evidence>
<evidence type="ECO:0000313" key="2">
    <source>
        <dbReference type="Proteomes" id="UP000053455"/>
    </source>
</evidence>
<dbReference type="RefSeq" id="WP_047094519.1">
    <property type="nucleotide sequence ID" value="NZ_LBHU01000004.1"/>
</dbReference>
<sequence length="101" mass="10732">MRYALLTSIGSLALAGCVATTQPALGERPVREADRQCDASGVQDFIGRSATAQAGAQLLAATGSATLRWGPPRSAMTMDYRTDRVTIAYDDDLVIRRIVCG</sequence>
<dbReference type="EMBL" id="LBHU01000004">
    <property type="protein sequence ID" value="KLI62998.1"/>
    <property type="molecule type" value="Genomic_DNA"/>
</dbReference>
<evidence type="ECO:0008006" key="3">
    <source>
        <dbReference type="Google" id="ProtNLM"/>
    </source>
</evidence>
<gene>
    <name evidence="1" type="ORF">AAV99_13270</name>
</gene>
<accession>A0A0H0XK69</accession>
<protein>
    <recommendedName>
        <fullName evidence="3">Peptidase inhibitor I78</fullName>
    </recommendedName>
</protein>
<dbReference type="Gene3D" id="3.30.10.10">
    <property type="entry name" value="Trypsin Inhibitor V, subunit A"/>
    <property type="match status" value="1"/>
</dbReference>
<dbReference type="OrthoDB" id="8724542at2"/>
<comment type="caution">
    <text evidence="1">The sequence shown here is derived from an EMBL/GenBank/DDBJ whole genome shotgun (WGS) entry which is preliminary data.</text>
</comment>
<proteinExistence type="predicted"/>
<reference evidence="1 2" key="1">
    <citation type="submission" date="2015-04" db="EMBL/GenBank/DDBJ databases">
        <title>The draft genome sequence of Erythrobacter marinus HWDM-33.</title>
        <authorList>
            <person name="Zhuang L."/>
            <person name="Liu Y."/>
            <person name="Shao Z."/>
        </authorList>
    </citation>
    <scope>NUCLEOTIDE SEQUENCE [LARGE SCALE GENOMIC DNA]</scope>
    <source>
        <strain evidence="1 2">HWDM-33</strain>
    </source>
</reference>
<keyword evidence="2" id="KW-1185">Reference proteome</keyword>
<dbReference type="Proteomes" id="UP000053455">
    <property type="component" value="Unassembled WGS sequence"/>
</dbReference>
<dbReference type="InterPro" id="IPR021719">
    <property type="entry name" value="Prot_inh_I78"/>
</dbReference>
<dbReference type="PATRIC" id="fig|874156.12.peg.2738"/>
<name>A0A0H0XK69_9SPHN</name>
<dbReference type="AlphaFoldDB" id="A0A0H0XK69"/>
<dbReference type="STRING" id="874156.GCA_001021555_02739"/>